<gene>
    <name evidence="2" type="ORF">HMPREF0628_0863</name>
</gene>
<keyword evidence="3" id="KW-1185">Reference proteome</keyword>
<proteinExistence type="predicted"/>
<sequence>MILGTEDNDKIDISYNEKTITARILTDDNCRDYIIEMPATIRKKLDMNGIGCIVKVKRNMEYNFKRHSISQGITFLGTVITVAELNCSLFIKFLLIILIFPLILWWIFNEERIKVK</sequence>
<dbReference type="AlphaFoldDB" id="D1VVT3"/>
<evidence type="ECO:0000313" key="3">
    <source>
        <dbReference type="Proteomes" id="UP000005711"/>
    </source>
</evidence>
<comment type="caution">
    <text evidence="2">The sequence shown here is derived from an EMBL/GenBank/DDBJ whole genome shotgun (WGS) entry which is preliminary data.</text>
</comment>
<keyword evidence="1" id="KW-0472">Membrane</keyword>
<dbReference type="EMBL" id="ADDO01000068">
    <property type="protein sequence ID" value="EFA89326.1"/>
    <property type="molecule type" value="Genomic_DNA"/>
</dbReference>
<keyword evidence="1" id="KW-1133">Transmembrane helix</keyword>
<protein>
    <submittedName>
        <fullName evidence="2">Uncharacterized protein</fullName>
    </submittedName>
</protein>
<dbReference type="Proteomes" id="UP000005711">
    <property type="component" value="Unassembled WGS sequence"/>
</dbReference>
<feature type="transmembrane region" description="Helical" evidence="1">
    <location>
        <begin position="89"/>
        <end position="108"/>
    </location>
</feature>
<feature type="transmembrane region" description="Helical" evidence="1">
    <location>
        <begin position="67"/>
        <end position="83"/>
    </location>
</feature>
<evidence type="ECO:0000313" key="2">
    <source>
        <dbReference type="EMBL" id="EFA89326.1"/>
    </source>
</evidence>
<accession>D1VVT3</accession>
<reference evidence="2 3" key="1">
    <citation type="submission" date="2009-12" db="EMBL/GenBank/DDBJ databases">
        <title>Genome Sequence of Peptoniphilus lacrimalis 315-B.</title>
        <authorList>
            <person name="Durkin A.S."/>
            <person name="Madupu R."/>
            <person name="Torralba M."/>
            <person name="Methe B."/>
            <person name="Sutton G."/>
            <person name="Strausberg R.L."/>
            <person name="Nelson K.E."/>
        </authorList>
    </citation>
    <scope>NUCLEOTIDE SEQUENCE [LARGE SCALE GENOMIC DNA]</scope>
    <source>
        <strain evidence="2 3">315-B</strain>
    </source>
</reference>
<evidence type="ECO:0000256" key="1">
    <source>
        <dbReference type="SAM" id="Phobius"/>
    </source>
</evidence>
<dbReference type="RefSeq" id="WP_004826299.1">
    <property type="nucleotide sequence ID" value="NZ_ADDO01000068.1"/>
</dbReference>
<organism evidence="2 3">
    <name type="scientific">Peptoniphilus lacrimalis 315-B</name>
    <dbReference type="NCBI Taxonomy" id="596330"/>
    <lineage>
        <taxon>Bacteria</taxon>
        <taxon>Bacillati</taxon>
        <taxon>Bacillota</taxon>
        <taxon>Tissierellia</taxon>
        <taxon>Tissierellales</taxon>
        <taxon>Peptoniphilaceae</taxon>
        <taxon>Peptoniphilus</taxon>
    </lineage>
</organism>
<name>D1VVT3_9FIRM</name>
<keyword evidence="1" id="KW-0812">Transmembrane</keyword>